<organism evidence="7 8">
    <name type="scientific">Candidatus Anaerobiospirillum merdipullorum</name>
    <dbReference type="NCBI Taxonomy" id="2838450"/>
    <lineage>
        <taxon>Bacteria</taxon>
        <taxon>Pseudomonadati</taxon>
        <taxon>Pseudomonadota</taxon>
        <taxon>Gammaproteobacteria</taxon>
        <taxon>Aeromonadales</taxon>
        <taxon>Succinivibrionaceae</taxon>
        <taxon>Anaerobiospirillum</taxon>
    </lineage>
</organism>
<dbReference type="GO" id="GO:0051287">
    <property type="term" value="F:NAD binding"/>
    <property type="evidence" value="ECO:0007669"/>
    <property type="project" value="InterPro"/>
</dbReference>
<dbReference type="InterPro" id="IPR029753">
    <property type="entry name" value="D-isomer_DH_CS"/>
</dbReference>
<dbReference type="Pfam" id="PF02826">
    <property type="entry name" value="2-Hacid_dh_C"/>
    <property type="match status" value="1"/>
</dbReference>
<dbReference type="Proteomes" id="UP000824150">
    <property type="component" value="Unassembled WGS sequence"/>
</dbReference>
<dbReference type="PANTHER" id="PTHR42789:SF1">
    <property type="entry name" value="D-ISOMER SPECIFIC 2-HYDROXYACID DEHYDROGENASE FAMILY PROTEIN (AFU_ORTHOLOGUE AFUA_6G10090)"/>
    <property type="match status" value="1"/>
</dbReference>
<feature type="domain" description="D-isomer specific 2-hydroxyacid dehydrogenase NAD-binding" evidence="6">
    <location>
        <begin position="105"/>
        <end position="282"/>
    </location>
</feature>
<dbReference type="AlphaFoldDB" id="A0A9E2NUL8"/>
<comment type="caution">
    <text evidence="7">The sequence shown here is derived from an EMBL/GenBank/DDBJ whole genome shotgun (WGS) entry which is preliminary data.</text>
</comment>
<dbReference type="InterPro" id="IPR050857">
    <property type="entry name" value="D-2-hydroxyacid_DH"/>
</dbReference>
<evidence type="ECO:0000256" key="2">
    <source>
        <dbReference type="ARBA" id="ARBA00023002"/>
    </source>
</evidence>
<feature type="domain" description="D-isomer specific 2-hydroxyacid dehydrogenase catalytic" evidence="5">
    <location>
        <begin position="4"/>
        <end position="312"/>
    </location>
</feature>
<name>A0A9E2NUL8_9GAMM</name>
<keyword evidence="2 4" id="KW-0560">Oxidoreductase</keyword>
<dbReference type="SUPFAM" id="SSF52283">
    <property type="entry name" value="Formate/glycerate dehydrogenase catalytic domain-like"/>
    <property type="match status" value="1"/>
</dbReference>
<reference evidence="7" key="2">
    <citation type="submission" date="2021-04" db="EMBL/GenBank/DDBJ databases">
        <authorList>
            <person name="Gilroy R."/>
        </authorList>
    </citation>
    <scope>NUCLEOTIDE SEQUENCE</scope>
    <source>
        <strain evidence="7">687</strain>
    </source>
</reference>
<dbReference type="Pfam" id="PF00389">
    <property type="entry name" value="2-Hacid_dh"/>
    <property type="match status" value="1"/>
</dbReference>
<dbReference type="PROSITE" id="PS00671">
    <property type="entry name" value="D_2_HYDROXYACID_DH_3"/>
    <property type="match status" value="1"/>
</dbReference>
<dbReference type="InterPro" id="IPR036291">
    <property type="entry name" value="NAD(P)-bd_dom_sf"/>
</dbReference>
<dbReference type="CDD" id="cd12173">
    <property type="entry name" value="PGDH_4"/>
    <property type="match status" value="1"/>
</dbReference>
<comment type="similarity">
    <text evidence="1 4">Belongs to the D-isomer specific 2-hydroxyacid dehydrogenase family.</text>
</comment>
<evidence type="ECO:0000313" key="7">
    <source>
        <dbReference type="EMBL" id="MBU3827554.1"/>
    </source>
</evidence>
<evidence type="ECO:0000313" key="8">
    <source>
        <dbReference type="Proteomes" id="UP000824150"/>
    </source>
</evidence>
<dbReference type="FunFam" id="3.40.50.720:FF:000203">
    <property type="entry name" value="D-3-phosphoglycerate dehydrogenase (SerA)"/>
    <property type="match status" value="1"/>
</dbReference>
<evidence type="ECO:0000256" key="4">
    <source>
        <dbReference type="RuleBase" id="RU003719"/>
    </source>
</evidence>
<evidence type="ECO:0000256" key="1">
    <source>
        <dbReference type="ARBA" id="ARBA00005854"/>
    </source>
</evidence>
<evidence type="ECO:0000256" key="3">
    <source>
        <dbReference type="ARBA" id="ARBA00023027"/>
    </source>
</evidence>
<sequence length="325" mass="35132">MPKVIITQPLHQDGMAILNAAGFETDVSNGGTPEEYLPFVKDADGLIIRIGHIDRATMEACPNLKVIGRPGVGVDNVDVKAATELGIPVVIAPGANTRSVAECAFTMMLTAAKDMVRADRELRKGNWAMRSEYRAYELYGKTLGLIGYGHIGSILASLCKAIGMQVMVYDPFVKAEKIAADGYEYCATIDPIVEQADVISLHVPLTDATRNLIAAPQLARMKKNAILVNCARGGIINEADLKQALEQHQIMAACLDVFDHEPLGPDDPLLTLDNVIVYPHMAGQTKEAASNVATGAAKGVVAVINGEKWPYVCNPEVYQHPRWNK</sequence>
<accession>A0A9E2NUL8</accession>
<reference evidence="7" key="1">
    <citation type="journal article" date="2021" name="PeerJ">
        <title>Extensive microbial diversity within the chicken gut microbiome revealed by metagenomics and culture.</title>
        <authorList>
            <person name="Gilroy R."/>
            <person name="Ravi A."/>
            <person name="Getino M."/>
            <person name="Pursley I."/>
            <person name="Horton D.L."/>
            <person name="Alikhan N.F."/>
            <person name="Baker D."/>
            <person name="Gharbi K."/>
            <person name="Hall N."/>
            <person name="Watson M."/>
            <person name="Adriaenssens E.M."/>
            <person name="Foster-Nyarko E."/>
            <person name="Jarju S."/>
            <person name="Secka A."/>
            <person name="Antonio M."/>
            <person name="Oren A."/>
            <person name="Chaudhuri R.R."/>
            <person name="La Ragione R."/>
            <person name="Hildebrand F."/>
            <person name="Pallen M.J."/>
        </authorList>
    </citation>
    <scope>NUCLEOTIDE SEQUENCE</scope>
    <source>
        <strain evidence="7">687</strain>
    </source>
</reference>
<dbReference type="PANTHER" id="PTHR42789">
    <property type="entry name" value="D-ISOMER SPECIFIC 2-HYDROXYACID DEHYDROGENASE FAMILY PROTEIN (AFU_ORTHOLOGUE AFUA_6G10090)"/>
    <property type="match status" value="1"/>
</dbReference>
<dbReference type="GO" id="GO:0016616">
    <property type="term" value="F:oxidoreductase activity, acting on the CH-OH group of donors, NAD or NADP as acceptor"/>
    <property type="evidence" value="ECO:0007669"/>
    <property type="project" value="InterPro"/>
</dbReference>
<proteinExistence type="inferred from homology"/>
<dbReference type="SUPFAM" id="SSF51735">
    <property type="entry name" value="NAD(P)-binding Rossmann-fold domains"/>
    <property type="match status" value="1"/>
</dbReference>
<gene>
    <name evidence="7" type="ORF">IAA31_08740</name>
</gene>
<protein>
    <submittedName>
        <fullName evidence="7">Hydroxyacid dehydrogenase</fullName>
    </submittedName>
</protein>
<dbReference type="Gene3D" id="3.40.50.720">
    <property type="entry name" value="NAD(P)-binding Rossmann-like Domain"/>
    <property type="match status" value="2"/>
</dbReference>
<dbReference type="InterPro" id="IPR006139">
    <property type="entry name" value="D-isomer_2_OHA_DH_cat_dom"/>
</dbReference>
<evidence type="ECO:0000259" key="5">
    <source>
        <dbReference type="Pfam" id="PF00389"/>
    </source>
</evidence>
<evidence type="ECO:0000259" key="6">
    <source>
        <dbReference type="Pfam" id="PF02826"/>
    </source>
</evidence>
<keyword evidence="3" id="KW-0520">NAD</keyword>
<dbReference type="EMBL" id="JAHLFG010000096">
    <property type="protein sequence ID" value="MBU3827554.1"/>
    <property type="molecule type" value="Genomic_DNA"/>
</dbReference>
<dbReference type="InterPro" id="IPR006140">
    <property type="entry name" value="D-isomer_DH_NAD-bd"/>
</dbReference>